<protein>
    <submittedName>
        <fullName evidence="2">Uncharacterized protein</fullName>
    </submittedName>
</protein>
<dbReference type="AlphaFoldDB" id="A0A1I7WB03"/>
<proteinExistence type="predicted"/>
<evidence type="ECO:0000313" key="2">
    <source>
        <dbReference type="WBParaSite" id="Hba_01875"/>
    </source>
</evidence>
<accession>A0A1I7WB03</accession>
<organism evidence="1 2">
    <name type="scientific">Heterorhabditis bacteriophora</name>
    <name type="common">Entomopathogenic nematode worm</name>
    <dbReference type="NCBI Taxonomy" id="37862"/>
    <lineage>
        <taxon>Eukaryota</taxon>
        <taxon>Metazoa</taxon>
        <taxon>Ecdysozoa</taxon>
        <taxon>Nematoda</taxon>
        <taxon>Chromadorea</taxon>
        <taxon>Rhabditida</taxon>
        <taxon>Rhabditina</taxon>
        <taxon>Rhabditomorpha</taxon>
        <taxon>Strongyloidea</taxon>
        <taxon>Heterorhabditidae</taxon>
        <taxon>Heterorhabditis</taxon>
    </lineage>
</organism>
<reference evidence="2" key="1">
    <citation type="submission" date="2016-11" db="UniProtKB">
        <authorList>
            <consortium name="WormBaseParasite"/>
        </authorList>
    </citation>
    <scope>IDENTIFICATION</scope>
</reference>
<evidence type="ECO:0000313" key="1">
    <source>
        <dbReference type="Proteomes" id="UP000095283"/>
    </source>
</evidence>
<dbReference type="WBParaSite" id="Hba_01875">
    <property type="protein sequence ID" value="Hba_01875"/>
    <property type="gene ID" value="Hba_01875"/>
</dbReference>
<keyword evidence="1" id="KW-1185">Reference proteome</keyword>
<dbReference type="Proteomes" id="UP000095283">
    <property type="component" value="Unplaced"/>
</dbReference>
<sequence length="25" mass="2928">MNSFFYSLIFRQNYNVSLKLSVSGL</sequence>
<name>A0A1I7WB03_HETBA</name>